<sequence>MTRYIFISFFVLVGILLFSLASLQKVKPEPPYFLRFDERAFNHQTQMNLRVESSVEPTDDQLRTLEKDLVAIWAHLNYIYESNDLKPGKDRFTERFYQSLSEAYPGQLSGAVKRQDISHLVIIKNWSRDGLACQLIDSSAVIQYHLPSGDSIQTQASIAMALYFQGDNWRLDALKIINEKPLKP</sequence>
<keyword evidence="2" id="KW-1185">Reference proteome</keyword>
<organism evidence="1 2">
    <name type="scientific">Algoriphagus confluentis</name>
    <dbReference type="NCBI Taxonomy" id="1697556"/>
    <lineage>
        <taxon>Bacteria</taxon>
        <taxon>Pseudomonadati</taxon>
        <taxon>Bacteroidota</taxon>
        <taxon>Cytophagia</taxon>
        <taxon>Cytophagales</taxon>
        <taxon>Cyclobacteriaceae</taxon>
        <taxon>Algoriphagus</taxon>
    </lineage>
</organism>
<dbReference type="Proteomes" id="UP001338309">
    <property type="component" value="Unassembled WGS sequence"/>
</dbReference>
<evidence type="ECO:0000313" key="2">
    <source>
        <dbReference type="Proteomes" id="UP001338309"/>
    </source>
</evidence>
<evidence type="ECO:0000313" key="1">
    <source>
        <dbReference type="EMBL" id="GMQ30597.1"/>
    </source>
</evidence>
<comment type="caution">
    <text evidence="1">The sequence shown here is derived from an EMBL/GenBank/DDBJ whole genome shotgun (WGS) entry which is preliminary data.</text>
</comment>
<name>A0ABQ6PSP0_9BACT</name>
<dbReference type="EMBL" id="BTPD01000010">
    <property type="protein sequence ID" value="GMQ30597.1"/>
    <property type="molecule type" value="Genomic_DNA"/>
</dbReference>
<protein>
    <submittedName>
        <fullName evidence="1">Uncharacterized protein</fullName>
    </submittedName>
</protein>
<gene>
    <name evidence="1" type="ORF">Aconfl_32400</name>
</gene>
<accession>A0ABQ6PSP0</accession>
<dbReference type="RefSeq" id="WP_338225306.1">
    <property type="nucleotide sequence ID" value="NZ_BTPD01000010.1"/>
</dbReference>
<proteinExistence type="predicted"/>
<reference evidence="1 2" key="1">
    <citation type="submission" date="2023-08" db="EMBL/GenBank/DDBJ databases">
        <title>Draft genome sequence of Algoriphagus confluentis.</title>
        <authorList>
            <person name="Takatani N."/>
            <person name="Hosokawa M."/>
            <person name="Sawabe T."/>
        </authorList>
    </citation>
    <scope>NUCLEOTIDE SEQUENCE [LARGE SCALE GENOMIC DNA]</scope>
    <source>
        <strain evidence="1 2">NBRC 111222</strain>
    </source>
</reference>